<dbReference type="Gene3D" id="3.30.200.20">
    <property type="entry name" value="Phosphorylase Kinase, domain 1"/>
    <property type="match status" value="1"/>
</dbReference>
<comment type="subcellular location">
    <subcellularLocation>
        <location evidence="1">Membrane</location>
        <topology evidence="1">Single-pass type I membrane protein</topology>
    </subcellularLocation>
</comment>
<evidence type="ECO:0000256" key="21">
    <source>
        <dbReference type="SAM" id="Phobius"/>
    </source>
</evidence>
<keyword evidence="15 21" id="KW-0472">Membrane</keyword>
<dbReference type="Gene3D" id="3.80.10.10">
    <property type="entry name" value="Ribonuclease Inhibitor"/>
    <property type="match status" value="1"/>
</dbReference>
<keyword evidence="8 21" id="KW-0812">Transmembrane</keyword>
<dbReference type="AlphaFoldDB" id="A0ABD1S9W7"/>
<dbReference type="InterPro" id="IPR021720">
    <property type="entry name" value="Malectin_dom"/>
</dbReference>
<gene>
    <name evidence="23" type="ORF">Fot_40294</name>
</gene>
<sequence length="1084" mass="120158">MVRLPYLQVIDLSRNYLNGTIPPEWGTMEQLLNISLLGNRITGPIPGELANISTLEDLLLTSNNLTGELPATLAKLTTLKELFIQGSGLSGPIPSGIASMTNLSDLILRSCNITGEIPIFVGTMTKLKVLDLSFNKLSGPIPVNFEDLSKTGYIYLTGNSLTGPLPPWMLKDGESIGILLQFPHFSNSAPFLSGTCSKAQRAIPQYYFLRINCGGREVKVDDKGTTYEADGEPGGSSYFLQSKTNWAFSSTGHFLDDYIKIDSYIRDNISSISGQNPELYMNARLSPLSLTYYGFCLENGNYTVKLHFAEIMFTDDRNYSSLGRRIFDVYVQGTRVLKDFNIENEAGGVNKAIVRHFTAAVTAKTVEIRLYWAGKGTTGIPDRGVYGPLISAISVNADFPVPSENGKSMSTGAIVGIIVAVLFTILLVLGILWWKGCLGSKDTIGQDLKGLELHTGSFPLRQIKAATNNFDPANKIGEGGFGPVYKGLLSDGTIIAVKQLSSKSKQGNREFVNEIGMISALQHPHLVKLHGCCIEGNQLLLVYEYMENNSFARALFGPEEYQLKLDWPTRHKICVGIARGLAYLHEESRLKIVHRDIKATNVLLDKNLNPKISDFGLAKLDEEDNTHISTRVAGTFGYMAPEYAMRGYLTDKADVYSFGVVLLEIVSGRSNTSIRPKEDSFYLLDWANSLKAKGKLLELVDPRLESNFNKKEVIATINVALYCTNAVGTERPSMSAVVSILEGREHIQGFVPDSSVSLDEKKPKEITSQDQVTKSNDDQSQIISMDVPWTASSTSTFDLYPITMDTDYWENRTFDGHDFLQRLKVKSIMFVGDSLSRNQWQSLTCMLYTALPSIKYNVSRVGDVSTFTFTDFDVKVMLDRSVYLVDVVRESNGRILKLDSIEGGKLWKGVDMLIFNTWHWWNRRGATQPWDYIQVGQQIYKDMDRVVAFGKALNTWATWVDTNIDPAKTKVFFQGISPSHYNGSTWDEPSAKSCVGQKEPVVGSTYPGGLPSALTVLKKVLGNIKNPVTLLDITNLSLLRKDGHPSIYGLGGRTGMDCSHWCLAGVPDTWNQILYSLIPQTFRS</sequence>
<evidence type="ECO:0000256" key="4">
    <source>
        <dbReference type="ARBA" id="ARBA00022527"/>
    </source>
</evidence>
<evidence type="ECO:0000256" key="15">
    <source>
        <dbReference type="ARBA" id="ARBA00023136"/>
    </source>
</evidence>
<evidence type="ECO:0000256" key="3">
    <source>
        <dbReference type="ARBA" id="ARBA00012513"/>
    </source>
</evidence>
<dbReference type="InterPro" id="IPR026057">
    <property type="entry name" value="TBL_C"/>
</dbReference>
<evidence type="ECO:0000313" key="23">
    <source>
        <dbReference type="EMBL" id="KAL2496537.1"/>
    </source>
</evidence>
<comment type="catalytic activity">
    <reaction evidence="18">
        <text>L-threonyl-[protein] + ATP = O-phospho-L-threonyl-[protein] + ADP + H(+)</text>
        <dbReference type="Rhea" id="RHEA:46608"/>
        <dbReference type="Rhea" id="RHEA-COMP:11060"/>
        <dbReference type="Rhea" id="RHEA-COMP:11605"/>
        <dbReference type="ChEBI" id="CHEBI:15378"/>
        <dbReference type="ChEBI" id="CHEBI:30013"/>
        <dbReference type="ChEBI" id="CHEBI:30616"/>
        <dbReference type="ChEBI" id="CHEBI:61977"/>
        <dbReference type="ChEBI" id="CHEBI:456216"/>
        <dbReference type="EC" id="2.7.11.1"/>
    </reaction>
</comment>
<dbReference type="PANTHER" id="PTHR48006:SF81">
    <property type="entry name" value="PROTEIN KINASE DOMAIN-CONTAINING PROTEIN"/>
    <property type="match status" value="1"/>
</dbReference>
<keyword evidence="10" id="KW-0677">Repeat</keyword>
<dbReference type="InterPro" id="IPR000719">
    <property type="entry name" value="Prot_kinase_dom"/>
</dbReference>
<keyword evidence="12" id="KW-0418">Kinase</keyword>
<evidence type="ECO:0000256" key="16">
    <source>
        <dbReference type="ARBA" id="ARBA00023170"/>
    </source>
</evidence>
<proteinExistence type="inferred from homology"/>
<dbReference type="PROSITE" id="PS50011">
    <property type="entry name" value="PROTEIN_KINASE_DOM"/>
    <property type="match status" value="1"/>
</dbReference>
<accession>A0ABD1S9W7</accession>
<dbReference type="InterPro" id="IPR011009">
    <property type="entry name" value="Kinase-like_dom_sf"/>
</dbReference>
<evidence type="ECO:0000256" key="8">
    <source>
        <dbReference type="ARBA" id="ARBA00022692"/>
    </source>
</evidence>
<evidence type="ECO:0000256" key="10">
    <source>
        <dbReference type="ARBA" id="ARBA00022737"/>
    </source>
</evidence>
<comment type="caution">
    <text evidence="23">The sequence shown here is derived from an EMBL/GenBank/DDBJ whole genome shotgun (WGS) entry which is preliminary data.</text>
</comment>
<evidence type="ECO:0000256" key="2">
    <source>
        <dbReference type="ARBA" id="ARBA00007727"/>
    </source>
</evidence>
<keyword evidence="17" id="KW-0325">Glycoprotein</keyword>
<dbReference type="CDD" id="cd14066">
    <property type="entry name" value="STKc_IRAK"/>
    <property type="match status" value="1"/>
</dbReference>
<dbReference type="FunFam" id="2.60.120.430:FF:000004">
    <property type="entry name" value="Putative leucine-rich repeat receptor-like serine/threonine-protein kinase"/>
    <property type="match status" value="1"/>
</dbReference>
<dbReference type="EC" id="2.7.11.1" evidence="3"/>
<keyword evidence="4" id="KW-0723">Serine/threonine-protein kinase</keyword>
<dbReference type="Gene3D" id="1.10.510.10">
    <property type="entry name" value="Transferase(Phosphotransferase) domain 1"/>
    <property type="match status" value="1"/>
</dbReference>
<comment type="catalytic activity">
    <reaction evidence="19">
        <text>L-seryl-[protein] + ATP = O-phospho-L-seryl-[protein] + ADP + H(+)</text>
        <dbReference type="Rhea" id="RHEA:17989"/>
        <dbReference type="Rhea" id="RHEA-COMP:9863"/>
        <dbReference type="Rhea" id="RHEA-COMP:11604"/>
        <dbReference type="ChEBI" id="CHEBI:15378"/>
        <dbReference type="ChEBI" id="CHEBI:29999"/>
        <dbReference type="ChEBI" id="CHEBI:30616"/>
        <dbReference type="ChEBI" id="CHEBI:83421"/>
        <dbReference type="ChEBI" id="CHEBI:456216"/>
        <dbReference type="EC" id="2.7.11.1"/>
    </reaction>
</comment>
<reference evidence="24" key="1">
    <citation type="submission" date="2024-07" db="EMBL/GenBank/DDBJ databases">
        <title>Two chromosome-level genome assemblies of Korean endemic species Abeliophyllum distichum and Forsythia ovata (Oleaceae).</title>
        <authorList>
            <person name="Jang H."/>
        </authorList>
    </citation>
    <scope>NUCLEOTIDE SEQUENCE [LARGE SCALE GENOMIC DNA]</scope>
</reference>
<keyword evidence="13" id="KW-0067">ATP-binding</keyword>
<dbReference type="Pfam" id="PF13855">
    <property type="entry name" value="LRR_8"/>
    <property type="match status" value="1"/>
</dbReference>
<evidence type="ECO:0000256" key="5">
    <source>
        <dbReference type="ARBA" id="ARBA00022553"/>
    </source>
</evidence>
<evidence type="ECO:0000256" key="20">
    <source>
        <dbReference type="SAM" id="MobiDB-lite"/>
    </source>
</evidence>
<dbReference type="InterPro" id="IPR051824">
    <property type="entry name" value="LRR_Rcpt-Like_S/T_Kinase"/>
</dbReference>
<keyword evidence="16" id="KW-0675">Receptor</keyword>
<keyword evidence="7" id="KW-0808">Transferase</keyword>
<dbReference type="FunFam" id="3.80.10.10:FF:000041">
    <property type="entry name" value="LRR receptor-like serine/threonine-protein kinase ERECTA"/>
    <property type="match status" value="1"/>
</dbReference>
<dbReference type="InterPro" id="IPR001611">
    <property type="entry name" value="Leu-rich_rpt"/>
</dbReference>
<keyword evidence="6" id="KW-0433">Leucine-rich repeat</keyword>
<dbReference type="InterPro" id="IPR008271">
    <property type="entry name" value="Ser/Thr_kinase_AS"/>
</dbReference>
<protein>
    <recommendedName>
        <fullName evidence="3">non-specific serine/threonine protein kinase</fullName>
        <ecNumber evidence="3">2.7.11.1</ecNumber>
    </recommendedName>
</protein>
<dbReference type="EMBL" id="JBFOLJ010000011">
    <property type="protein sequence ID" value="KAL2496537.1"/>
    <property type="molecule type" value="Genomic_DNA"/>
</dbReference>
<keyword evidence="24" id="KW-1185">Reference proteome</keyword>
<feature type="transmembrane region" description="Helical" evidence="21">
    <location>
        <begin position="413"/>
        <end position="434"/>
    </location>
</feature>
<dbReference type="Pfam" id="PF07714">
    <property type="entry name" value="PK_Tyr_Ser-Thr"/>
    <property type="match status" value="1"/>
</dbReference>
<keyword evidence="5" id="KW-0597">Phosphoprotein</keyword>
<dbReference type="Pfam" id="PF00560">
    <property type="entry name" value="LRR_1"/>
    <property type="match status" value="1"/>
</dbReference>
<dbReference type="GO" id="GO:0005524">
    <property type="term" value="F:ATP binding"/>
    <property type="evidence" value="ECO:0007669"/>
    <property type="project" value="UniProtKB-KW"/>
</dbReference>
<dbReference type="Pfam" id="PF13839">
    <property type="entry name" value="PC-Esterase"/>
    <property type="match status" value="1"/>
</dbReference>
<evidence type="ECO:0000259" key="22">
    <source>
        <dbReference type="PROSITE" id="PS50011"/>
    </source>
</evidence>
<keyword evidence="9" id="KW-0732">Signal</keyword>
<dbReference type="SUPFAM" id="SSF52058">
    <property type="entry name" value="L domain-like"/>
    <property type="match status" value="1"/>
</dbReference>
<evidence type="ECO:0000256" key="14">
    <source>
        <dbReference type="ARBA" id="ARBA00022989"/>
    </source>
</evidence>
<evidence type="ECO:0000256" key="9">
    <source>
        <dbReference type="ARBA" id="ARBA00022729"/>
    </source>
</evidence>
<name>A0ABD1S9W7_9LAMI</name>
<evidence type="ECO:0000256" key="7">
    <source>
        <dbReference type="ARBA" id="ARBA00022679"/>
    </source>
</evidence>
<evidence type="ECO:0000256" key="18">
    <source>
        <dbReference type="ARBA" id="ARBA00047899"/>
    </source>
</evidence>
<evidence type="ECO:0000256" key="19">
    <source>
        <dbReference type="ARBA" id="ARBA00048679"/>
    </source>
</evidence>
<evidence type="ECO:0000256" key="12">
    <source>
        <dbReference type="ARBA" id="ARBA00022777"/>
    </source>
</evidence>
<feature type="domain" description="Protein kinase" evidence="22">
    <location>
        <begin position="470"/>
        <end position="751"/>
    </location>
</feature>
<dbReference type="SUPFAM" id="SSF56112">
    <property type="entry name" value="Protein kinase-like (PK-like)"/>
    <property type="match status" value="1"/>
</dbReference>
<feature type="compositionally biased region" description="Basic and acidic residues" evidence="20">
    <location>
        <begin position="758"/>
        <end position="767"/>
    </location>
</feature>
<evidence type="ECO:0000256" key="13">
    <source>
        <dbReference type="ARBA" id="ARBA00022840"/>
    </source>
</evidence>
<dbReference type="GO" id="GO:0004674">
    <property type="term" value="F:protein serine/threonine kinase activity"/>
    <property type="evidence" value="ECO:0007669"/>
    <property type="project" value="UniProtKB-KW"/>
</dbReference>
<dbReference type="Pfam" id="PF11721">
    <property type="entry name" value="Malectin"/>
    <property type="match status" value="1"/>
</dbReference>
<dbReference type="InterPro" id="IPR032675">
    <property type="entry name" value="LRR_dom_sf"/>
</dbReference>
<dbReference type="PANTHER" id="PTHR48006">
    <property type="entry name" value="LEUCINE-RICH REPEAT-CONTAINING PROTEIN DDB_G0281931-RELATED"/>
    <property type="match status" value="1"/>
</dbReference>
<evidence type="ECO:0000256" key="1">
    <source>
        <dbReference type="ARBA" id="ARBA00004479"/>
    </source>
</evidence>
<dbReference type="FunFam" id="3.30.200.20:FF:000217">
    <property type="entry name" value="probable LRR receptor-like serine/threonine-protein kinase At1g53430"/>
    <property type="match status" value="1"/>
</dbReference>
<evidence type="ECO:0000256" key="11">
    <source>
        <dbReference type="ARBA" id="ARBA00022741"/>
    </source>
</evidence>
<feature type="compositionally biased region" description="Polar residues" evidence="20">
    <location>
        <begin position="768"/>
        <end position="777"/>
    </location>
</feature>
<dbReference type="InterPro" id="IPR001245">
    <property type="entry name" value="Ser-Thr/Tyr_kinase_cat_dom"/>
</dbReference>
<keyword evidence="11" id="KW-0547">Nucleotide-binding</keyword>
<dbReference type="Gene3D" id="2.60.120.430">
    <property type="entry name" value="Galactose-binding lectin"/>
    <property type="match status" value="1"/>
</dbReference>
<dbReference type="SMART" id="SM00220">
    <property type="entry name" value="S_TKc"/>
    <property type="match status" value="1"/>
</dbReference>
<comment type="similarity">
    <text evidence="2">Belongs to the PC-esterase family. TBL subfamily.</text>
</comment>
<dbReference type="FunFam" id="1.10.510.10:FF:000044">
    <property type="entry name" value="Putative LRR receptor-like serine/threonine-protein kinase"/>
    <property type="match status" value="1"/>
</dbReference>
<evidence type="ECO:0000313" key="24">
    <source>
        <dbReference type="Proteomes" id="UP001604277"/>
    </source>
</evidence>
<evidence type="ECO:0000256" key="17">
    <source>
        <dbReference type="ARBA" id="ARBA00023180"/>
    </source>
</evidence>
<organism evidence="23 24">
    <name type="scientific">Forsythia ovata</name>
    <dbReference type="NCBI Taxonomy" id="205694"/>
    <lineage>
        <taxon>Eukaryota</taxon>
        <taxon>Viridiplantae</taxon>
        <taxon>Streptophyta</taxon>
        <taxon>Embryophyta</taxon>
        <taxon>Tracheophyta</taxon>
        <taxon>Spermatophyta</taxon>
        <taxon>Magnoliopsida</taxon>
        <taxon>eudicotyledons</taxon>
        <taxon>Gunneridae</taxon>
        <taxon>Pentapetalae</taxon>
        <taxon>asterids</taxon>
        <taxon>lamiids</taxon>
        <taxon>Lamiales</taxon>
        <taxon>Oleaceae</taxon>
        <taxon>Forsythieae</taxon>
        <taxon>Forsythia</taxon>
    </lineage>
</organism>
<feature type="region of interest" description="Disordered" evidence="20">
    <location>
        <begin position="754"/>
        <end position="777"/>
    </location>
</feature>
<dbReference type="PROSITE" id="PS00108">
    <property type="entry name" value="PROTEIN_KINASE_ST"/>
    <property type="match status" value="1"/>
</dbReference>
<keyword evidence="14 21" id="KW-1133">Transmembrane helix</keyword>
<evidence type="ECO:0000256" key="6">
    <source>
        <dbReference type="ARBA" id="ARBA00022614"/>
    </source>
</evidence>
<dbReference type="GO" id="GO:0016020">
    <property type="term" value="C:membrane"/>
    <property type="evidence" value="ECO:0007669"/>
    <property type="project" value="UniProtKB-SubCell"/>
</dbReference>
<dbReference type="Proteomes" id="UP001604277">
    <property type="component" value="Unassembled WGS sequence"/>
</dbReference>